<evidence type="ECO:0000313" key="1">
    <source>
        <dbReference type="EMBL" id="KRG21389.1"/>
    </source>
</evidence>
<organism evidence="1">
    <name type="scientific">Candidatus Berkiella aquae</name>
    <dbReference type="NCBI Taxonomy" id="295108"/>
    <lineage>
        <taxon>Bacteria</taxon>
        <taxon>Pseudomonadati</taxon>
        <taxon>Pseudomonadota</taxon>
        <taxon>Gammaproteobacteria</taxon>
        <taxon>Candidatus Berkiellales</taxon>
        <taxon>Candidatus Berkiellaceae</taxon>
        <taxon>Candidatus Berkiella</taxon>
    </lineage>
</organism>
<proteinExistence type="predicted"/>
<dbReference type="EMBL" id="LKAJ02000001">
    <property type="protein sequence ID" value="MCS5710957.1"/>
    <property type="molecule type" value="Genomic_DNA"/>
</dbReference>
<sequence>MSSEGPSHKPAAYSFAQQTDNSCHNIPYINLAILQQLRSTSLENHKDLDLDKDAHWYNKRQWLAQTFLWTKEWELAMKRAIDTPFGEYQKAMLKEGIISGHVYDKNGNAYNNTYNPIENYARTQMVPFNFTDASTLPVDMGFKHVDSAFTTLPLFWHEGKAIAYDPDQQDYNQLTEVNSQEDIDNGNWDIALGIVPESTMVRENATVVNEAPSTHSSWQRTFGEYVESIKDTSESIARQFVSSPLYSSSPSFQTDLGPYFPTSKQHYRFYRLSPSQKAYFSLPTHTNLFYTTDSRLGYEIGFKYRYLPAESEQHSYYQSSLLQLMLLCMGIDNQNKPIDHDHPLFEAHIALKTEMKRSPHNPWALPSFEKENLLEYQIAKMIQADPLLKEKMKETAHIFFPSWQYYQDLKQCYDSPDVATRKPLKDKMDWLLGEDLYLAYVYVMNARFLWAAATSREAFNAVLDLDPALARILQLPFAPGPNSLIRNAQRKGANGFSFLDVWQQIQGNLVVNPEIPKELASFSGHGIVISLYNDLYEQQRERVHNEDVMKCLGFSVIDSYYGEQLNPMYRQHKETSQEKCDLEKLTEVKTTQRRHRLR</sequence>
<dbReference type="Proteomes" id="UP000051497">
    <property type="component" value="Unassembled WGS sequence"/>
</dbReference>
<keyword evidence="3" id="KW-1185">Reference proteome</keyword>
<dbReference type="OrthoDB" id="9818282at2"/>
<dbReference type="EMBL" id="LKAJ01000005">
    <property type="protein sequence ID" value="KRG21389.1"/>
    <property type="molecule type" value="Genomic_DNA"/>
</dbReference>
<protein>
    <submittedName>
        <fullName evidence="1">Uncharacterized protein</fullName>
    </submittedName>
</protein>
<evidence type="ECO:0000313" key="3">
    <source>
        <dbReference type="Proteomes" id="UP000051497"/>
    </source>
</evidence>
<name>A0A0Q9YKY6_9GAMM</name>
<gene>
    <name evidence="2" type="ORF">HT99x_005905</name>
    <name evidence="1" type="ORF">HT99x_01565</name>
</gene>
<evidence type="ECO:0000313" key="2">
    <source>
        <dbReference type="EMBL" id="MCS5710957.1"/>
    </source>
</evidence>
<accession>A0A0Q9YKY6</accession>
<reference evidence="1" key="1">
    <citation type="submission" date="2015-09" db="EMBL/GenBank/DDBJ databases">
        <title>Draft Genome Sequences of Two Novel Amoeba-resistant Intranuclear Bacteria, Candidatus Berkiella cookevillensis and Candidatus Berkiella aquae.</title>
        <authorList>
            <person name="Mehari Y.T."/>
            <person name="Arivett B.A."/>
            <person name="Farone A.L."/>
            <person name="Gunderson J.H."/>
            <person name="Farone M.B."/>
        </authorList>
    </citation>
    <scope>NUCLEOTIDE SEQUENCE [LARGE SCALE GENOMIC DNA]</scope>
    <source>
        <strain evidence="1">HT99</strain>
    </source>
</reference>
<dbReference type="RefSeq" id="WP_075066192.1">
    <property type="nucleotide sequence ID" value="NZ_LKAJ02000001.1"/>
</dbReference>
<reference evidence="2" key="2">
    <citation type="journal article" date="2016" name="Genome Announc.">
        <title>Draft Genome Sequences of Two Novel Amoeba-Resistant Intranuclear Bacteria, 'Candidatus Berkiella cookevillensis' and 'Candidatus Berkiella aquae'.</title>
        <authorList>
            <person name="Mehari Y.T."/>
            <person name="Arivett B.A."/>
            <person name="Farone A.L."/>
            <person name="Gunderson J.H."/>
            <person name="Farone M.B."/>
        </authorList>
    </citation>
    <scope>NUCLEOTIDE SEQUENCE</scope>
    <source>
        <strain evidence="2">HT99</strain>
    </source>
</reference>
<comment type="caution">
    <text evidence="1">The sequence shown here is derived from an EMBL/GenBank/DDBJ whole genome shotgun (WGS) entry which is preliminary data.</text>
</comment>
<reference evidence="2" key="3">
    <citation type="submission" date="2021-06" db="EMBL/GenBank/DDBJ databases">
        <title>Genomic Description and Analysis of Intracellular Bacteria, Candidatus Berkiella cookevillensis and Candidatus Berkiella aquae.</title>
        <authorList>
            <person name="Kidane D.T."/>
            <person name="Mehari Y.T."/>
            <person name="Rice F.C."/>
            <person name="Arivett B.A."/>
            <person name="Farone A.L."/>
            <person name="Berk S.G."/>
            <person name="Farone M.B."/>
        </authorList>
    </citation>
    <scope>NUCLEOTIDE SEQUENCE</scope>
    <source>
        <strain evidence="2">HT99</strain>
    </source>
</reference>
<dbReference type="AlphaFoldDB" id="A0A0Q9YKY6"/>